<sequence>MPLRKVIKMNDLEYLKSVMDEEQYEKLEKIDNPELHHFLAEHIKLLKPSKIFVANDSDEDELYIRNRAIVYEEERLLKTPGHTVHFDNYYDQARDKEHTYILTPHGEKLPYLNTMKRDDGLKEVLEIMDGIMQGKELFILFFSLGPKNSEFMVPSVQLTDSAYVAHSEFILYRKAYDVFTQNPNLEFFKFVHSEGELDERKTSKNLDKRRIMIDLEGNITYAVNTQYAGNTIGLKKPAFRLTINKAVKEGWLSEHMFLMGVNGPNGRVTYFTGAFPSMCGKTSTCMLIGERLVGDDLSFIRDINGEARAVNVEYGVFGIIQGVNKEDDPYIWQVLHTPQEIIFSNILVHEGKPYWNDMGEEIPCKGENHSGKWWCGKKDKEGNEIPPSHKNARFTARLIYFPNLDREALDSKDGVKLSGMIFGGRDSDTWPPVCESFNWQHGVIMKGASIESETTAATLGKEGVRKFNIMSILDFMSVHLGVYIENYLKFGRKLKTPPKIFAVNYFLKDENGNYLNSKLDKKVWLKWMDLRVHNEVDAIETPIGYIPYYEDLARLFKEVFNREYKKEDYEKQFTIRVPNLLAKIERIRKIYGSMDNIPKELYEELDAEEKRLKDAQKKYGDFISPFQFIS</sequence>
<feature type="binding site" evidence="8">
    <location>
        <position position="255"/>
    </location>
    <ligand>
        <name>Mn(2+)</name>
        <dbReference type="ChEBI" id="CHEBI:29035"/>
    </ligand>
</feature>
<dbReference type="HAMAP" id="MF_00452">
    <property type="entry name" value="PEPCK_GTP"/>
    <property type="match status" value="1"/>
</dbReference>
<dbReference type="PIRSF" id="PIRSF001348">
    <property type="entry name" value="PEP_carboxykinase_GTP"/>
    <property type="match status" value="1"/>
</dbReference>
<dbReference type="Proteomes" id="UP000001400">
    <property type="component" value="Chromosome"/>
</dbReference>
<feature type="binding site" evidence="8">
    <location>
        <position position="425"/>
    </location>
    <ligand>
        <name>GTP</name>
        <dbReference type="ChEBI" id="CHEBI:37565"/>
    </ligand>
</feature>
<dbReference type="Pfam" id="PF17297">
    <property type="entry name" value="PEPCK_N"/>
    <property type="match status" value="1"/>
</dbReference>
<dbReference type="PANTHER" id="PTHR11561">
    <property type="entry name" value="PHOSPHOENOLPYRUVATE CARBOXYKINASE"/>
    <property type="match status" value="1"/>
</dbReference>
<feature type="domain" description="Phosphoenolpyruvate carboxykinase C-terminal P-loop" evidence="9">
    <location>
        <begin position="251"/>
        <end position="611"/>
    </location>
</feature>
<dbReference type="InterPro" id="IPR013035">
    <property type="entry name" value="PEP_carboxykinase_C"/>
</dbReference>
<keyword evidence="6 8" id="KW-0464">Manganese</keyword>
<dbReference type="NCBIfam" id="NF003253">
    <property type="entry name" value="PRK04210.1"/>
    <property type="match status" value="1"/>
</dbReference>
<evidence type="ECO:0000256" key="4">
    <source>
        <dbReference type="ARBA" id="ARBA00022793"/>
    </source>
</evidence>
<dbReference type="HOGENOM" id="CLU_028872_1_1_2"/>
<dbReference type="AlphaFoldDB" id="D3T9B7"/>
<dbReference type="InterPro" id="IPR035078">
    <property type="entry name" value="PEP_carboxykinase_GTP_N"/>
</dbReference>
<dbReference type="GO" id="GO:0005829">
    <property type="term" value="C:cytosol"/>
    <property type="evidence" value="ECO:0007669"/>
    <property type="project" value="TreeGrafter"/>
</dbReference>
<dbReference type="GO" id="GO:0006094">
    <property type="term" value="P:gluconeogenesis"/>
    <property type="evidence" value="ECO:0007669"/>
    <property type="project" value="UniProtKB-UniRule"/>
</dbReference>
<feature type="binding site" evidence="8">
    <location>
        <begin position="227"/>
        <end position="229"/>
    </location>
    <ligand>
        <name>substrate</name>
    </ligand>
</feature>
<comment type="pathway">
    <text evidence="8">Carbohydrate biosynthesis; gluconeogenesis.</text>
</comment>
<dbReference type="Gene3D" id="3.90.228.20">
    <property type="match status" value="1"/>
</dbReference>
<dbReference type="InterPro" id="IPR008209">
    <property type="entry name" value="PEP_carboxykinase_GTP"/>
</dbReference>
<dbReference type="EC" id="4.1.1.32" evidence="8"/>
<dbReference type="GO" id="GO:0033993">
    <property type="term" value="P:response to lipid"/>
    <property type="evidence" value="ECO:0007669"/>
    <property type="project" value="TreeGrafter"/>
</dbReference>
<evidence type="ECO:0000256" key="6">
    <source>
        <dbReference type="ARBA" id="ARBA00023211"/>
    </source>
</evidence>
<dbReference type="PROSITE" id="PS00505">
    <property type="entry name" value="PEPCK_GTP"/>
    <property type="match status" value="1"/>
</dbReference>
<comment type="subcellular location">
    <subcellularLocation>
        <location evidence="8">Cytoplasm</location>
    </subcellularLocation>
</comment>
<comment type="caution">
    <text evidence="8">Lacks conserved residue(s) required for the propagation of feature annotation.</text>
</comment>
<feature type="binding site" evidence="8">
    <location>
        <position position="277"/>
    </location>
    <ligand>
        <name>substrate</name>
    </ligand>
</feature>
<comment type="similarity">
    <text evidence="1 8">Belongs to the phosphoenolpyruvate carboxykinase [GTP] family.</text>
</comment>
<keyword evidence="8" id="KW-0312">Gluconeogenesis</keyword>
<dbReference type="GO" id="GO:0006107">
    <property type="term" value="P:oxaloacetate metabolic process"/>
    <property type="evidence" value="ECO:0007669"/>
    <property type="project" value="TreeGrafter"/>
</dbReference>
<evidence type="ECO:0000256" key="1">
    <source>
        <dbReference type="ARBA" id="ARBA00005796"/>
    </source>
</evidence>
<dbReference type="SUPFAM" id="SSF68923">
    <property type="entry name" value="PEP carboxykinase N-terminal domain"/>
    <property type="match status" value="1"/>
</dbReference>
<dbReference type="UniPathway" id="UPA00138"/>
<keyword evidence="3 8" id="KW-0547">Nucleotide-binding</keyword>
<dbReference type="GO" id="GO:0046327">
    <property type="term" value="P:glycerol biosynthetic process from pyruvate"/>
    <property type="evidence" value="ECO:0007669"/>
    <property type="project" value="TreeGrafter"/>
</dbReference>
<dbReference type="KEGG" id="abi:Aboo_0887"/>
<keyword evidence="12" id="KW-1185">Reference proteome</keyword>
<dbReference type="EMBL" id="CP001941">
    <property type="protein sequence ID" value="ADD08696.1"/>
    <property type="molecule type" value="Genomic_DNA"/>
</dbReference>
<dbReference type="Gene3D" id="3.40.449.10">
    <property type="entry name" value="Phosphoenolpyruvate Carboxykinase, domain 1"/>
    <property type="match status" value="1"/>
</dbReference>
<dbReference type="GO" id="GO:0005525">
    <property type="term" value="F:GTP binding"/>
    <property type="evidence" value="ECO:0007669"/>
    <property type="project" value="UniProtKB-UniRule"/>
</dbReference>
<dbReference type="InterPro" id="IPR035077">
    <property type="entry name" value="PEP_carboxykinase_GTP_C"/>
</dbReference>
<feature type="domain" description="Phosphoenolpyruvate carboxykinase GTP-utilising N-terminal" evidence="10">
    <location>
        <begin position="38"/>
        <end position="246"/>
    </location>
</feature>
<feature type="binding site" evidence="8">
    <location>
        <begin position="278"/>
        <end position="283"/>
    </location>
    <ligand>
        <name>GTP</name>
        <dbReference type="ChEBI" id="CHEBI:37565"/>
    </ligand>
</feature>
<evidence type="ECO:0000313" key="12">
    <source>
        <dbReference type="Proteomes" id="UP000001400"/>
    </source>
</evidence>
<dbReference type="GO" id="GO:0030145">
    <property type="term" value="F:manganese ion binding"/>
    <property type="evidence" value="ECO:0007669"/>
    <property type="project" value="UniProtKB-UniRule"/>
</dbReference>
<feature type="binding site" evidence="8">
    <location>
        <position position="94"/>
    </location>
    <ligand>
        <name>substrate</name>
    </ligand>
</feature>
<dbReference type="GO" id="GO:0071333">
    <property type="term" value="P:cellular response to glucose stimulus"/>
    <property type="evidence" value="ECO:0007669"/>
    <property type="project" value="TreeGrafter"/>
</dbReference>
<evidence type="ECO:0000313" key="11">
    <source>
        <dbReference type="EMBL" id="ADD08696.1"/>
    </source>
</evidence>
<comment type="cofactor">
    <cofactor evidence="8">
        <name>Mn(2+)</name>
        <dbReference type="ChEBI" id="CHEBI:29035"/>
    </cofactor>
    <text evidence="8">Binds 1 Mn(2+) ion per subunit.</text>
</comment>
<evidence type="ECO:0000256" key="8">
    <source>
        <dbReference type="HAMAP-Rule" id="MF_00452"/>
    </source>
</evidence>
<dbReference type="SUPFAM" id="SSF53795">
    <property type="entry name" value="PEP carboxykinase-like"/>
    <property type="match status" value="1"/>
</dbReference>
<comment type="catalytic activity">
    <reaction evidence="8">
        <text>oxaloacetate + GTP = phosphoenolpyruvate + GDP + CO2</text>
        <dbReference type="Rhea" id="RHEA:10388"/>
        <dbReference type="ChEBI" id="CHEBI:16452"/>
        <dbReference type="ChEBI" id="CHEBI:16526"/>
        <dbReference type="ChEBI" id="CHEBI:37565"/>
        <dbReference type="ChEBI" id="CHEBI:58189"/>
        <dbReference type="ChEBI" id="CHEBI:58702"/>
        <dbReference type="EC" id="4.1.1.32"/>
    </reaction>
</comment>
<keyword evidence="2 8" id="KW-0479">Metal-binding</keyword>
<dbReference type="PANTHER" id="PTHR11561:SF0">
    <property type="entry name" value="PHOSPHOENOLPYRUVATE CARBOXYKINASE [GTP]-RELATED"/>
    <property type="match status" value="1"/>
</dbReference>
<evidence type="ECO:0000259" key="10">
    <source>
        <dbReference type="Pfam" id="PF17297"/>
    </source>
</evidence>
<comment type="function">
    <text evidence="8">Catalyzes the conversion of oxaloacetate (OAA) to phosphoenolpyruvate (PEP), the rate-limiting step in the metabolic pathway that produces glucose from lactate and other precursors derived from the citric acid cycle.</text>
</comment>
<feature type="binding site" evidence="8">
    <location>
        <position position="236"/>
    </location>
    <ligand>
        <name>Mn(2+)</name>
        <dbReference type="ChEBI" id="CHEBI:29035"/>
    </ligand>
</feature>
<dbReference type="InterPro" id="IPR008210">
    <property type="entry name" value="PEP_carboxykinase_N"/>
</dbReference>
<evidence type="ECO:0000256" key="5">
    <source>
        <dbReference type="ARBA" id="ARBA00023134"/>
    </source>
</evidence>
<gene>
    <name evidence="8" type="primary">pckG</name>
    <name evidence="11" type="ordered locus">Aboo_0887</name>
</gene>
<feature type="binding site" evidence="8">
    <location>
        <position position="296"/>
    </location>
    <ligand>
        <name>Mn(2+)</name>
        <dbReference type="ChEBI" id="CHEBI:29035"/>
    </ligand>
</feature>
<evidence type="ECO:0000256" key="2">
    <source>
        <dbReference type="ARBA" id="ARBA00022723"/>
    </source>
</evidence>
<keyword evidence="7 8" id="KW-0456">Lyase</keyword>
<dbReference type="GO" id="GO:0019543">
    <property type="term" value="P:propionate catabolic process"/>
    <property type="evidence" value="ECO:0007669"/>
    <property type="project" value="TreeGrafter"/>
</dbReference>
<accession>D3T9B7</accession>
<feature type="binding site" evidence="8">
    <location>
        <position position="393"/>
    </location>
    <ligand>
        <name>GTP</name>
        <dbReference type="ChEBI" id="CHEBI:37565"/>
    </ligand>
</feature>
<dbReference type="GO" id="GO:0042594">
    <property type="term" value="P:response to starvation"/>
    <property type="evidence" value="ECO:0007669"/>
    <property type="project" value="TreeGrafter"/>
</dbReference>
<dbReference type="Pfam" id="PF00821">
    <property type="entry name" value="PEPCK_GTP"/>
    <property type="match status" value="1"/>
</dbReference>
<keyword evidence="5 8" id="KW-0342">GTP-binding</keyword>
<dbReference type="InterPro" id="IPR018091">
    <property type="entry name" value="PEP_carboxykin_GTP_CS"/>
</dbReference>
<evidence type="ECO:0000259" key="9">
    <source>
        <dbReference type="Pfam" id="PF00821"/>
    </source>
</evidence>
<feature type="active site" evidence="8">
    <location>
        <position position="279"/>
    </location>
</feature>
<evidence type="ECO:0000256" key="7">
    <source>
        <dbReference type="ARBA" id="ARBA00023239"/>
    </source>
</evidence>
<proteinExistence type="inferred from homology"/>
<organism evidence="11 12">
    <name type="scientific">Aciduliprofundum boonei (strain DSM 19572 / T469)</name>
    <dbReference type="NCBI Taxonomy" id="439481"/>
    <lineage>
        <taxon>Archaea</taxon>
        <taxon>Methanobacteriati</taxon>
        <taxon>Thermoplasmatota</taxon>
        <taxon>DHVE2 group</taxon>
        <taxon>Candidatus Aciduliprofundum</taxon>
    </lineage>
</organism>
<keyword evidence="4 8" id="KW-0210">Decarboxylase</keyword>
<feature type="binding site" evidence="8">
    <location>
        <begin position="391"/>
        <end position="393"/>
    </location>
    <ligand>
        <name>substrate</name>
    </ligand>
</feature>
<dbReference type="GO" id="GO:0004613">
    <property type="term" value="F:phosphoenolpyruvate carboxykinase (GTP) activity"/>
    <property type="evidence" value="ECO:0007669"/>
    <property type="project" value="UniProtKB-UniRule"/>
</dbReference>
<protein>
    <recommendedName>
        <fullName evidence="8">Phosphoenolpyruvate carboxykinase [GTP]</fullName>
        <shortName evidence="8">PEP carboxykinase</shortName>
        <shortName evidence="8">PEPCK</shortName>
        <ecNumber evidence="8">4.1.1.32</ecNumber>
    </recommendedName>
    <alternativeName>
        <fullName evidence="8">GTP-dependent phosphoenolpyruvate carboxykinase</fullName>
        <shortName evidence="8">GTP-PEPCK</shortName>
    </alternativeName>
</protein>
<dbReference type="Gene3D" id="2.170.8.10">
    <property type="entry name" value="Phosphoenolpyruvate Carboxykinase, domain 2"/>
    <property type="match status" value="1"/>
</dbReference>
<reference evidence="11" key="1">
    <citation type="submission" date="2010-02" db="EMBL/GenBank/DDBJ databases">
        <title>Complete sequence of Aciduliprofundum boonei T469.</title>
        <authorList>
            <consortium name="US DOE Joint Genome Institute"/>
            <person name="Lucas S."/>
            <person name="Copeland A."/>
            <person name="Lapidus A."/>
            <person name="Cheng J.-F."/>
            <person name="Bruce D."/>
            <person name="Goodwin L."/>
            <person name="Pitluck S."/>
            <person name="Saunders E."/>
            <person name="Detter J.C."/>
            <person name="Han C."/>
            <person name="Tapia R."/>
            <person name="Land M."/>
            <person name="Hauser L."/>
            <person name="Kyrpides N."/>
            <person name="Mikhailova N."/>
            <person name="Flores G."/>
            <person name="Reysenbach A.-L."/>
            <person name="Woyke T."/>
        </authorList>
    </citation>
    <scope>NUCLEOTIDE SEQUENCE</scope>
    <source>
        <strain evidence="11">T469</strain>
    </source>
</reference>
<keyword evidence="8" id="KW-0963">Cytoplasm</keyword>
<evidence type="ECO:0000256" key="3">
    <source>
        <dbReference type="ARBA" id="ARBA00022741"/>
    </source>
</evidence>
<name>D3T9B7_ACIB4</name>